<evidence type="ECO:0000259" key="1">
    <source>
        <dbReference type="Pfam" id="PF07993"/>
    </source>
</evidence>
<dbReference type="Gene3D" id="3.40.50.720">
    <property type="entry name" value="NAD(P)-binding Rossmann-like Domain"/>
    <property type="match status" value="1"/>
</dbReference>
<sequence>MEHLMGQTRVAVVDGANGYVASNTICALLERGVPVKALARGARTRVAEALAAATMNEADGPPPGSALVETYDCELAEEYLGIDDFTAAAIFAEPCDFWHFAAAVDLSPNRPALLEQVNVRGTERALRLFTAHSRPGSRFFLISTAYVGGISDAPTEETWQPAADRSRFRTVYEATKCAGELVFRDYMRTHGVEGAVLRLGQVVGSSKTAHTTSDFGIYNFMSNMKRVARRFPGGTAAVQVAAGATLNLVPIDTCVEWLLGLAEVGDLPPIVNLTDRVGVSAEDAIRIIGHGLGMTLRPVQPEQWGETEHTTLDRAVAARMAYTGKYLMERIEFDRRNLESALGVSAPVCDLDLLERLVTWYLK</sequence>
<feature type="domain" description="Thioester reductase (TE)" evidence="1">
    <location>
        <begin position="15"/>
        <end position="256"/>
    </location>
</feature>
<reference evidence="2 3" key="1">
    <citation type="journal article" date="2019" name="ACS Chem. Biol.">
        <title>Identification and Mobilization of a Cryptic Antibiotic Biosynthesis Gene Locus from a Human-Pathogenic Nocardia Isolate.</title>
        <authorList>
            <person name="Herisse M."/>
            <person name="Ishida K."/>
            <person name="Porter J.L."/>
            <person name="Howden B."/>
            <person name="Hertweck C."/>
            <person name="Stinear T.P."/>
            <person name="Pidot S.J."/>
        </authorList>
    </citation>
    <scope>NUCLEOTIDE SEQUENCE [LARGE SCALE GENOMIC DNA]</scope>
    <source>
        <strain evidence="2 3">AUSMDU00024985</strain>
    </source>
</reference>
<accession>A0A6G9XSD6</accession>
<dbReference type="PANTHER" id="PTHR43000">
    <property type="entry name" value="DTDP-D-GLUCOSE 4,6-DEHYDRATASE-RELATED"/>
    <property type="match status" value="1"/>
</dbReference>
<evidence type="ECO:0000313" key="2">
    <source>
        <dbReference type="EMBL" id="QIS03829.1"/>
    </source>
</evidence>
<dbReference type="AlphaFoldDB" id="A0A6G9XSD6"/>
<dbReference type="InterPro" id="IPR036291">
    <property type="entry name" value="NAD(P)-bd_dom_sf"/>
</dbReference>
<organism evidence="2 3">
    <name type="scientific">Nocardia brasiliensis</name>
    <dbReference type="NCBI Taxonomy" id="37326"/>
    <lineage>
        <taxon>Bacteria</taxon>
        <taxon>Bacillati</taxon>
        <taxon>Actinomycetota</taxon>
        <taxon>Actinomycetes</taxon>
        <taxon>Mycobacteriales</taxon>
        <taxon>Nocardiaceae</taxon>
        <taxon>Nocardia</taxon>
    </lineage>
</organism>
<name>A0A6G9XSD6_NOCBR</name>
<gene>
    <name evidence="2" type="ORF">F5X71_17200</name>
</gene>
<dbReference type="Proteomes" id="UP000501705">
    <property type="component" value="Chromosome"/>
</dbReference>
<dbReference type="Pfam" id="PF07993">
    <property type="entry name" value="NAD_binding_4"/>
    <property type="match status" value="1"/>
</dbReference>
<dbReference type="InterPro" id="IPR013120">
    <property type="entry name" value="FAR_NAD-bd"/>
</dbReference>
<protein>
    <submittedName>
        <fullName evidence="2">NAD-dependent epimerase/dehydratase family protein</fullName>
    </submittedName>
</protein>
<proteinExistence type="predicted"/>
<dbReference type="SUPFAM" id="SSF51735">
    <property type="entry name" value="NAD(P)-binding Rossmann-fold domains"/>
    <property type="match status" value="1"/>
</dbReference>
<evidence type="ECO:0000313" key="3">
    <source>
        <dbReference type="Proteomes" id="UP000501705"/>
    </source>
</evidence>
<dbReference type="EMBL" id="CP046171">
    <property type="protein sequence ID" value="QIS03829.1"/>
    <property type="molecule type" value="Genomic_DNA"/>
</dbReference>